<keyword evidence="2" id="KW-0472">Membrane</keyword>
<keyword evidence="2" id="KW-1133">Transmembrane helix</keyword>
<feature type="compositionally biased region" description="Pro residues" evidence="1">
    <location>
        <begin position="151"/>
        <end position="172"/>
    </location>
</feature>
<gene>
    <name evidence="3" type="ORF">HLB44_08790</name>
</gene>
<evidence type="ECO:0000313" key="4">
    <source>
        <dbReference type="Proteomes" id="UP000737171"/>
    </source>
</evidence>
<dbReference type="RefSeq" id="WP_173122160.1">
    <property type="nucleotide sequence ID" value="NZ_JABRWJ010000002.1"/>
</dbReference>
<feature type="region of interest" description="Disordered" evidence="1">
    <location>
        <begin position="122"/>
        <end position="209"/>
    </location>
</feature>
<feature type="compositionally biased region" description="Pro residues" evidence="1">
    <location>
        <begin position="131"/>
        <end position="144"/>
    </location>
</feature>
<keyword evidence="2" id="KW-0812">Transmembrane</keyword>
<protein>
    <submittedName>
        <fullName evidence="3">Sel1 repeat family protein</fullName>
    </submittedName>
</protein>
<reference evidence="3 4" key="1">
    <citation type="submission" date="2020-05" db="EMBL/GenBank/DDBJ databases">
        <title>Aquincola sp. isolate from soil.</title>
        <authorList>
            <person name="Han J."/>
            <person name="Kim D.-U."/>
        </authorList>
    </citation>
    <scope>NUCLEOTIDE SEQUENCE [LARGE SCALE GENOMIC DNA]</scope>
    <source>
        <strain evidence="3 4">S2</strain>
    </source>
</reference>
<evidence type="ECO:0000256" key="1">
    <source>
        <dbReference type="SAM" id="MobiDB-lite"/>
    </source>
</evidence>
<dbReference type="InterPro" id="IPR006597">
    <property type="entry name" value="Sel1-like"/>
</dbReference>
<dbReference type="Pfam" id="PF08238">
    <property type="entry name" value="Sel1"/>
    <property type="match status" value="2"/>
</dbReference>
<dbReference type="SUPFAM" id="SSF81901">
    <property type="entry name" value="HCP-like"/>
    <property type="match status" value="1"/>
</dbReference>
<feature type="transmembrane region" description="Helical" evidence="2">
    <location>
        <begin position="229"/>
        <end position="247"/>
    </location>
</feature>
<comment type="caution">
    <text evidence="3">The sequence shown here is derived from an EMBL/GenBank/DDBJ whole genome shotgun (WGS) entry which is preliminary data.</text>
</comment>
<dbReference type="InterPro" id="IPR011990">
    <property type="entry name" value="TPR-like_helical_dom_sf"/>
</dbReference>
<dbReference type="Proteomes" id="UP000737171">
    <property type="component" value="Unassembled WGS sequence"/>
</dbReference>
<sequence length="392" mass="42907">MTTELKQLGPEEHPSGTAALRITGPTAQRFDAPELIEIAIIDAGQTERHLDPRNPDDPWTTAMFWFFPLEPQRREGGLWLELDHGVTHHLGANKPYRLRLRSLDGVEADEVFVMKANLRRPSQKPRGWVMPPDPRGPLKAPPPSHADIPLSPVPAPVPALVPEPAPPPPEPLPFSNEVEPEPLWDPAPEPLPPPPAEALPPEPEPQPEPYVEPAPVVPARRRPTKLQIALIYLVLFLIGAGGAWLLLPKPPVEPVWTMDSCRTTLRANPDPAKTLADAGKLAQSGQLLDCQFLLFKYAAEKGQAGAARMLGTFYDPDTWAKDKSPLPAPNPTEAARWHKQAAEAGDAESMYRYGMLLKLGRTEEADGPEKAQMWLKKAADAGHAQAKAALAN</sequence>
<keyword evidence="4" id="KW-1185">Reference proteome</keyword>
<evidence type="ECO:0000256" key="2">
    <source>
        <dbReference type="SAM" id="Phobius"/>
    </source>
</evidence>
<feature type="compositionally biased region" description="Pro residues" evidence="1">
    <location>
        <begin position="183"/>
        <end position="209"/>
    </location>
</feature>
<dbReference type="EMBL" id="JABRWJ010000002">
    <property type="protein sequence ID" value="NRF67075.1"/>
    <property type="molecule type" value="Genomic_DNA"/>
</dbReference>
<accession>A0ABX2EEP7</accession>
<dbReference type="Gene3D" id="1.25.40.10">
    <property type="entry name" value="Tetratricopeptide repeat domain"/>
    <property type="match status" value="1"/>
</dbReference>
<proteinExistence type="predicted"/>
<name>A0ABX2EEP7_9BURK</name>
<evidence type="ECO:0000313" key="3">
    <source>
        <dbReference type="EMBL" id="NRF67075.1"/>
    </source>
</evidence>
<organism evidence="3 4">
    <name type="scientific">Pseudaquabacterium terrae</name>
    <dbReference type="NCBI Taxonomy" id="2732868"/>
    <lineage>
        <taxon>Bacteria</taxon>
        <taxon>Pseudomonadati</taxon>
        <taxon>Pseudomonadota</taxon>
        <taxon>Betaproteobacteria</taxon>
        <taxon>Burkholderiales</taxon>
        <taxon>Sphaerotilaceae</taxon>
        <taxon>Pseudaquabacterium</taxon>
    </lineage>
</organism>
<dbReference type="SMART" id="SM00671">
    <property type="entry name" value="SEL1"/>
    <property type="match status" value="2"/>
</dbReference>